<dbReference type="InterPro" id="IPR050494">
    <property type="entry name" value="Ser_Thr_dual-spec_kinase"/>
</dbReference>
<proteinExistence type="inferred from homology"/>
<dbReference type="Gene3D" id="3.30.200.20">
    <property type="entry name" value="Phosphorylase Kinase, domain 1"/>
    <property type="match status" value="1"/>
</dbReference>
<sequence length="814" mass="91469">MAFPDVSSDEGEIAEATPLPHSKLNGDIDRTGRPRARLERTPEPSKLPDHHRQSPRVGHARQGSFSRHSRSPRSPPPTRSPRGFKRPRDDDRHDRDRDRDRRDPRHFRVHYDDERGGSRYRDLDRPPSRGSTNYNDDWSSSARNRYGSARDAAPPTRPSADRLGDRDRGRDREPLDYDRERDYDSYAVKRARNNRSRSPRGGRRDNNNGGRRDNRGRVVTFQPEGTYKDDKDDRRGQEASKGNGHTAASYSSRENAKSGQDAPVERGVKELAISQDGKRQQEAPKEPEPDMDWDPSEAMDEEARVQAEIERRRKARQAALQRGLGAASPSVQSLQGDKPSPTPSSSRFNTPAPQKTEPNSPKSTNVTTSPTQSPAQVPDAMSPSTFNFFLAEQDLARANANDKLEVDGPSAADYDPTADMKEDERRDELRHGHVGLHGEAKHPAQADAAKEEPKDEEKKPEKGDDDDDDFDMFADDFDEEKLVAPATAKAGNDGQANGGGGKLEGDDKDGYYKIRPGELLDGRYQLSTALGRGMFSGVAHALDLTTQQTVAIKIMRNNDALRKGGFTEIAILQKLNEADPEDKKHIVKFERSFEYKGHLCMVFENLSMNLREVLKKFGNNVGINLRATRVYAYQIFLALAHMRKCSIIHADLKPDNILVNEARNLLKICDLGTAIDRSDAATASTEVTPYLVSRFYRAPEVILGIPYDYAVDMWSIGCTLYELYTGKILFTGDSNNQMLKTIMEIRGKLNAKLYRRGDLWGMHWDDMGNFLSVERDKVLGKVRSSFYFLSVFIFLSASVLHLHWHGGNHIATSP</sequence>
<comment type="caution">
    <text evidence="11">The sequence shown here is derived from an EMBL/GenBank/DDBJ whole genome shotgun (WGS) entry which is preliminary data.</text>
</comment>
<dbReference type="InterPro" id="IPR008271">
    <property type="entry name" value="Ser/Thr_kinase_AS"/>
</dbReference>
<keyword evidence="6 8" id="KW-0067">ATP-binding</keyword>
<protein>
    <recommendedName>
        <fullName evidence="1">non-specific serine/threonine protein kinase</fullName>
        <ecNumber evidence="1">2.7.11.1</ecNumber>
    </recommendedName>
</protein>
<feature type="compositionally biased region" description="Acidic residues" evidence="9">
    <location>
        <begin position="289"/>
        <end position="300"/>
    </location>
</feature>
<reference evidence="11" key="1">
    <citation type="journal article" date="2023" name="Mol. Phylogenet. Evol.">
        <title>Genome-scale phylogeny and comparative genomics of the fungal order Sordariales.</title>
        <authorList>
            <person name="Hensen N."/>
            <person name="Bonometti L."/>
            <person name="Westerberg I."/>
            <person name="Brannstrom I.O."/>
            <person name="Guillou S."/>
            <person name="Cros-Aarteil S."/>
            <person name="Calhoun S."/>
            <person name="Haridas S."/>
            <person name="Kuo A."/>
            <person name="Mondo S."/>
            <person name="Pangilinan J."/>
            <person name="Riley R."/>
            <person name="LaButti K."/>
            <person name="Andreopoulos B."/>
            <person name="Lipzen A."/>
            <person name="Chen C."/>
            <person name="Yan M."/>
            <person name="Daum C."/>
            <person name="Ng V."/>
            <person name="Clum A."/>
            <person name="Steindorff A."/>
            <person name="Ohm R.A."/>
            <person name="Martin F."/>
            <person name="Silar P."/>
            <person name="Natvig D.O."/>
            <person name="Lalanne C."/>
            <person name="Gautier V."/>
            <person name="Ament-Velasquez S.L."/>
            <person name="Kruys A."/>
            <person name="Hutchinson M.I."/>
            <person name="Powell A.J."/>
            <person name="Barry K."/>
            <person name="Miller A.N."/>
            <person name="Grigoriev I.V."/>
            <person name="Debuchy R."/>
            <person name="Gladieux P."/>
            <person name="Hiltunen Thoren M."/>
            <person name="Johannesson H."/>
        </authorList>
    </citation>
    <scope>NUCLEOTIDE SEQUENCE</scope>
    <source>
        <strain evidence="11">FGSC 1904</strain>
    </source>
</reference>
<organism evidence="11 12">
    <name type="scientific">Sordaria brevicollis</name>
    <dbReference type="NCBI Taxonomy" id="83679"/>
    <lineage>
        <taxon>Eukaryota</taxon>
        <taxon>Fungi</taxon>
        <taxon>Dikarya</taxon>
        <taxon>Ascomycota</taxon>
        <taxon>Pezizomycotina</taxon>
        <taxon>Sordariomycetes</taxon>
        <taxon>Sordariomycetidae</taxon>
        <taxon>Sordariales</taxon>
        <taxon>Sordariaceae</taxon>
        <taxon>Sordaria</taxon>
    </lineage>
</organism>
<feature type="compositionally biased region" description="Basic and acidic residues" evidence="9">
    <location>
        <begin position="301"/>
        <end position="311"/>
    </location>
</feature>
<dbReference type="InterPro" id="IPR011009">
    <property type="entry name" value="Kinase-like_dom_sf"/>
</dbReference>
<dbReference type="PANTHER" id="PTHR24058">
    <property type="entry name" value="DUAL SPECIFICITY PROTEIN KINASE"/>
    <property type="match status" value="1"/>
</dbReference>
<evidence type="ECO:0000256" key="5">
    <source>
        <dbReference type="ARBA" id="ARBA00022777"/>
    </source>
</evidence>
<feature type="compositionally biased region" description="Basic and acidic residues" evidence="9">
    <location>
        <begin position="109"/>
        <end position="127"/>
    </location>
</feature>
<evidence type="ECO:0000313" key="12">
    <source>
        <dbReference type="Proteomes" id="UP001281003"/>
    </source>
</evidence>
<evidence type="ECO:0000256" key="2">
    <source>
        <dbReference type="ARBA" id="ARBA00022527"/>
    </source>
</evidence>
<feature type="binding site" evidence="8">
    <location>
        <position position="553"/>
    </location>
    <ligand>
        <name>ATP</name>
        <dbReference type="ChEBI" id="CHEBI:30616"/>
    </ligand>
</feature>
<dbReference type="InterPro" id="IPR017441">
    <property type="entry name" value="Protein_kinase_ATP_BS"/>
</dbReference>
<dbReference type="PROSITE" id="PS00108">
    <property type="entry name" value="PROTEIN_KINASE_ST"/>
    <property type="match status" value="1"/>
</dbReference>
<feature type="compositionally biased region" description="Acidic residues" evidence="9">
    <location>
        <begin position="463"/>
        <end position="472"/>
    </location>
</feature>
<feature type="compositionally biased region" description="Basic and acidic residues" evidence="9">
    <location>
        <begin position="202"/>
        <end position="216"/>
    </location>
</feature>
<dbReference type="SUPFAM" id="SSF56112">
    <property type="entry name" value="Protein kinase-like (PK-like)"/>
    <property type="match status" value="1"/>
</dbReference>
<dbReference type="Gene3D" id="1.10.510.10">
    <property type="entry name" value="Transferase(Phosphotransferase) domain 1"/>
    <property type="match status" value="1"/>
</dbReference>
<evidence type="ECO:0000256" key="1">
    <source>
        <dbReference type="ARBA" id="ARBA00012513"/>
    </source>
</evidence>
<dbReference type="EMBL" id="JAUTDP010000004">
    <property type="protein sequence ID" value="KAK3399849.1"/>
    <property type="molecule type" value="Genomic_DNA"/>
</dbReference>
<dbReference type="Proteomes" id="UP001281003">
    <property type="component" value="Unassembled WGS sequence"/>
</dbReference>
<dbReference type="GO" id="GO:0004674">
    <property type="term" value="F:protein serine/threonine kinase activity"/>
    <property type="evidence" value="ECO:0007669"/>
    <property type="project" value="UniProtKB-KW"/>
</dbReference>
<feature type="domain" description="Protein kinase" evidence="10">
    <location>
        <begin position="524"/>
        <end position="814"/>
    </location>
</feature>
<name>A0AAE0UDV9_SORBR</name>
<evidence type="ECO:0000313" key="11">
    <source>
        <dbReference type="EMBL" id="KAK3399849.1"/>
    </source>
</evidence>
<accession>A0AAE0UDV9</accession>
<keyword evidence="5 11" id="KW-0418">Kinase</keyword>
<gene>
    <name evidence="11" type="ORF">B0T20DRAFT_171097</name>
</gene>
<evidence type="ECO:0000256" key="8">
    <source>
        <dbReference type="PROSITE-ProRule" id="PRU10141"/>
    </source>
</evidence>
<keyword evidence="4 8" id="KW-0547">Nucleotide-binding</keyword>
<feature type="region of interest" description="Disordered" evidence="9">
    <location>
        <begin position="488"/>
        <end position="507"/>
    </location>
</feature>
<dbReference type="AlphaFoldDB" id="A0AAE0UDV9"/>
<evidence type="ECO:0000256" key="7">
    <source>
        <dbReference type="ARBA" id="ARBA00023596"/>
    </source>
</evidence>
<dbReference type="EC" id="2.7.11.1" evidence="1"/>
<evidence type="ECO:0000256" key="9">
    <source>
        <dbReference type="SAM" id="MobiDB-lite"/>
    </source>
</evidence>
<keyword evidence="3" id="KW-0808">Transferase</keyword>
<dbReference type="GO" id="GO:0005524">
    <property type="term" value="F:ATP binding"/>
    <property type="evidence" value="ECO:0007669"/>
    <property type="project" value="UniProtKB-UniRule"/>
</dbReference>
<evidence type="ECO:0000256" key="6">
    <source>
        <dbReference type="ARBA" id="ARBA00022840"/>
    </source>
</evidence>
<dbReference type="PROSITE" id="PS50011">
    <property type="entry name" value="PROTEIN_KINASE_DOM"/>
    <property type="match status" value="1"/>
</dbReference>
<feature type="compositionally biased region" description="Basic and acidic residues" evidence="9">
    <location>
        <begin position="159"/>
        <end position="184"/>
    </location>
</feature>
<comment type="similarity">
    <text evidence="7">Belongs to the protein kinase superfamily. CMGC Ser/Thr protein kinase family.</text>
</comment>
<dbReference type="PROSITE" id="PS00107">
    <property type="entry name" value="PROTEIN_KINASE_ATP"/>
    <property type="match status" value="1"/>
</dbReference>
<feature type="compositionally biased region" description="Basic and acidic residues" evidence="9">
    <location>
        <begin position="276"/>
        <end position="288"/>
    </location>
</feature>
<feature type="compositionally biased region" description="Basic residues" evidence="9">
    <location>
        <begin position="189"/>
        <end position="201"/>
    </location>
</feature>
<keyword evidence="12" id="KW-1185">Reference proteome</keyword>
<reference evidence="11" key="2">
    <citation type="submission" date="2023-07" db="EMBL/GenBank/DDBJ databases">
        <authorList>
            <consortium name="Lawrence Berkeley National Laboratory"/>
            <person name="Haridas S."/>
            <person name="Hensen N."/>
            <person name="Bonometti L."/>
            <person name="Westerberg I."/>
            <person name="Brannstrom I.O."/>
            <person name="Guillou S."/>
            <person name="Cros-Aarteil S."/>
            <person name="Calhoun S."/>
            <person name="Kuo A."/>
            <person name="Mondo S."/>
            <person name="Pangilinan J."/>
            <person name="Riley R."/>
            <person name="LaButti K."/>
            <person name="Andreopoulos B."/>
            <person name="Lipzen A."/>
            <person name="Chen C."/>
            <person name="Yanf M."/>
            <person name="Daum C."/>
            <person name="Ng V."/>
            <person name="Clum A."/>
            <person name="Steindorff A."/>
            <person name="Ohm R."/>
            <person name="Martin F."/>
            <person name="Silar P."/>
            <person name="Natvig D."/>
            <person name="Lalanne C."/>
            <person name="Gautier V."/>
            <person name="Ament-velasquez S.L."/>
            <person name="Kruys A."/>
            <person name="Hutchinson M.I."/>
            <person name="Powell A.J."/>
            <person name="Barry K."/>
            <person name="Miller A.N."/>
            <person name="Grigoriev I.V."/>
            <person name="Debuchy R."/>
            <person name="Gladieux P."/>
            <person name="Thoren M.H."/>
            <person name="Johannesson H."/>
        </authorList>
    </citation>
    <scope>NUCLEOTIDE SEQUENCE</scope>
    <source>
        <strain evidence="11">FGSC 1904</strain>
    </source>
</reference>
<feature type="compositionally biased region" description="Basic and acidic residues" evidence="9">
    <location>
        <begin position="24"/>
        <end position="52"/>
    </location>
</feature>
<dbReference type="Pfam" id="PF00069">
    <property type="entry name" value="Pkinase"/>
    <property type="match status" value="1"/>
</dbReference>
<feature type="region of interest" description="Disordered" evidence="9">
    <location>
        <begin position="400"/>
        <end position="472"/>
    </location>
</feature>
<feature type="region of interest" description="Disordered" evidence="9">
    <location>
        <begin position="1"/>
        <end position="385"/>
    </location>
</feature>
<feature type="compositionally biased region" description="Basic and acidic residues" evidence="9">
    <location>
        <begin position="86"/>
        <end position="103"/>
    </location>
</feature>
<dbReference type="PANTHER" id="PTHR24058:SF103">
    <property type="entry name" value="SERINE_THREONINE-PROTEIN KINASE PRP4 HOMOLOG"/>
    <property type="match status" value="1"/>
</dbReference>
<dbReference type="FunFam" id="1.10.510.10:FF:000078">
    <property type="entry name" value="Serine/threonine-protein kinase PRP4 homolog"/>
    <property type="match status" value="1"/>
</dbReference>
<dbReference type="SMART" id="SM00220">
    <property type="entry name" value="S_TKc"/>
    <property type="match status" value="1"/>
</dbReference>
<feature type="compositionally biased region" description="Polar residues" evidence="9">
    <location>
        <begin position="129"/>
        <end position="143"/>
    </location>
</feature>
<evidence type="ECO:0000259" key="10">
    <source>
        <dbReference type="PROSITE" id="PS50011"/>
    </source>
</evidence>
<dbReference type="InterPro" id="IPR000719">
    <property type="entry name" value="Prot_kinase_dom"/>
</dbReference>
<evidence type="ECO:0000256" key="3">
    <source>
        <dbReference type="ARBA" id="ARBA00022679"/>
    </source>
</evidence>
<feature type="compositionally biased region" description="Polar residues" evidence="9">
    <location>
        <begin position="343"/>
        <end position="375"/>
    </location>
</feature>
<evidence type="ECO:0000256" key="4">
    <source>
        <dbReference type="ARBA" id="ARBA00022741"/>
    </source>
</evidence>
<keyword evidence="2" id="KW-0723">Serine/threonine-protein kinase</keyword>
<feature type="compositionally biased region" description="Basic and acidic residues" evidence="9">
    <location>
        <begin position="226"/>
        <end position="238"/>
    </location>
</feature>
<feature type="compositionally biased region" description="Basic and acidic residues" evidence="9">
    <location>
        <begin position="418"/>
        <end position="462"/>
    </location>
</feature>